<dbReference type="GO" id="GO:0019509">
    <property type="term" value="P:L-methionine salvage from methylthioadenosine"/>
    <property type="evidence" value="ECO:0007669"/>
    <property type="project" value="TreeGrafter"/>
</dbReference>
<dbReference type="PANTHER" id="PTHR42679:SF2">
    <property type="entry name" value="S-METHYL-5'-THIOADENOSINE PHOSPHORYLASE"/>
    <property type="match status" value="1"/>
</dbReference>
<proteinExistence type="inferred from homology"/>
<name>A0AAW1LX16_POPJA</name>
<feature type="site" description="Important for substrate specificity" evidence="4">
    <location>
        <position position="173"/>
    </location>
</feature>
<accession>A0AAW1LX16</accession>
<comment type="subunit">
    <text evidence="4">Homotrimer.</text>
</comment>
<dbReference type="InterPro" id="IPR000845">
    <property type="entry name" value="Nucleoside_phosphorylase_d"/>
</dbReference>
<dbReference type="GO" id="GO:0005634">
    <property type="term" value="C:nucleus"/>
    <property type="evidence" value="ECO:0007669"/>
    <property type="project" value="UniProtKB-SubCell"/>
</dbReference>
<keyword evidence="2 4" id="KW-0808">Transferase</keyword>
<comment type="caution">
    <text evidence="4">Lacks conserved residue(s) required for the propagation of feature annotation.</text>
</comment>
<comment type="function">
    <text evidence="4">Purine nucleoside phosphorylase involved in purine salvage.</text>
</comment>
<feature type="domain" description="Nucleoside phosphorylase" evidence="5">
    <location>
        <begin position="6"/>
        <end position="250"/>
    </location>
</feature>
<comment type="pathway">
    <text evidence="4">Purine metabolism; purine nucleoside salvage.</text>
</comment>
<comment type="subcellular location">
    <subcellularLocation>
        <location evidence="4">Cytoplasm</location>
    </subcellularLocation>
    <subcellularLocation>
        <location evidence="4">Nucleus</location>
    </subcellularLocation>
</comment>
<keyword evidence="3 4" id="KW-0660">Purine salvage</keyword>
<gene>
    <name evidence="6" type="ORF">QE152_g9370</name>
</gene>
<keyword evidence="7" id="KW-1185">Reference proteome</keyword>
<feature type="binding site" evidence="4">
    <location>
        <position position="191"/>
    </location>
    <ligand>
        <name>substrate</name>
    </ligand>
</feature>
<evidence type="ECO:0000256" key="2">
    <source>
        <dbReference type="ARBA" id="ARBA00022679"/>
    </source>
</evidence>
<protein>
    <recommendedName>
        <fullName evidence="4">Purine nucleoside phosphorylase</fullName>
        <shortName evidence="4">PNP</shortName>
        <ecNumber evidence="4">2.4.2.1</ecNumber>
    </recommendedName>
</protein>
<comment type="caution">
    <text evidence="6">The sequence shown here is derived from an EMBL/GenBank/DDBJ whole genome shotgun (WGS) entry which is preliminary data.</text>
</comment>
<evidence type="ECO:0000256" key="1">
    <source>
        <dbReference type="ARBA" id="ARBA00022676"/>
    </source>
</evidence>
<dbReference type="Pfam" id="PF01048">
    <property type="entry name" value="PNP_UDP_1"/>
    <property type="match status" value="1"/>
</dbReference>
<dbReference type="InterPro" id="IPR035994">
    <property type="entry name" value="Nucleoside_phosphorylase_sf"/>
</dbReference>
<dbReference type="PANTHER" id="PTHR42679">
    <property type="entry name" value="S-METHYL-5'-THIOADENOSINE PHOSPHORYLASE"/>
    <property type="match status" value="1"/>
</dbReference>
<keyword evidence="1 4" id="KW-0328">Glycosyltransferase</keyword>
<feature type="site" description="Important for substrate specificity" evidence="4">
    <location>
        <position position="227"/>
    </location>
</feature>
<dbReference type="SUPFAM" id="SSF53167">
    <property type="entry name" value="Purine and uridine phosphorylases"/>
    <property type="match status" value="1"/>
</dbReference>
<evidence type="ECO:0000256" key="3">
    <source>
        <dbReference type="ARBA" id="ARBA00022726"/>
    </source>
</evidence>
<dbReference type="AlphaFoldDB" id="A0AAW1LX16"/>
<sequence>MTAKYKVGLIVGYGLDDMDIITNPMPRPVTTIFGNPSSSLIECRIQGVECAIMPRDSVSPTVPPNLINYRANIWALKEAGCTHVVDIVTAGSLKEEIKPGDLVVPDSFIDLTNGRSHTFFDGQPGSPSGVLLCPMSPSVCESLRKLIVDVGVTNGIECKDGGVGVTINGPRFSTKAESKMYQTFGGDFVNMAFASDAILSKEATMLYSCIILIANYDSWKDGAKVNAKTIKKIKNANKEKIEKLIENVIKKIGEIDWDKEIENLKKETSQGSSKCICKK</sequence>
<comment type="similarity">
    <text evidence="4">Belongs to the PNP/MTAP phosphorylase family. MTAP subfamily.</text>
</comment>
<dbReference type="CDD" id="cd09010">
    <property type="entry name" value="MTAP_SsMTAPII_like_MTIP"/>
    <property type="match status" value="1"/>
</dbReference>
<dbReference type="GO" id="GO:0017061">
    <property type="term" value="F:S-methyl-5-thioadenosine phosphorylase activity"/>
    <property type="evidence" value="ECO:0007669"/>
    <property type="project" value="InterPro"/>
</dbReference>
<organism evidence="6 7">
    <name type="scientific">Popillia japonica</name>
    <name type="common">Japanese beetle</name>
    <dbReference type="NCBI Taxonomy" id="7064"/>
    <lineage>
        <taxon>Eukaryota</taxon>
        <taxon>Metazoa</taxon>
        <taxon>Ecdysozoa</taxon>
        <taxon>Arthropoda</taxon>
        <taxon>Hexapoda</taxon>
        <taxon>Insecta</taxon>
        <taxon>Pterygota</taxon>
        <taxon>Neoptera</taxon>
        <taxon>Endopterygota</taxon>
        <taxon>Coleoptera</taxon>
        <taxon>Polyphaga</taxon>
        <taxon>Scarabaeiformia</taxon>
        <taxon>Scarabaeidae</taxon>
        <taxon>Rutelinae</taxon>
        <taxon>Popillia</taxon>
    </lineage>
</organism>
<dbReference type="EC" id="2.4.2.1" evidence="4"/>
<evidence type="ECO:0000313" key="7">
    <source>
        <dbReference type="Proteomes" id="UP001458880"/>
    </source>
</evidence>
<feature type="binding site" evidence="4">
    <location>
        <begin position="215"/>
        <end position="217"/>
    </location>
    <ligand>
        <name>substrate</name>
    </ligand>
</feature>
<comment type="miscellaneous">
    <text evidence="4">Although this enzyme belongs to the family of MTA phosphorylases based on sequence homology, it lacks several conserved amino acids in the substrate binding pocket that confer specificity towards MTA.</text>
</comment>
<keyword evidence="4" id="KW-0539">Nucleus</keyword>
<reference evidence="6 7" key="1">
    <citation type="journal article" date="2024" name="BMC Genomics">
        <title>De novo assembly and annotation of Popillia japonica's genome with initial clues to its potential as an invasive pest.</title>
        <authorList>
            <person name="Cucini C."/>
            <person name="Boschi S."/>
            <person name="Funari R."/>
            <person name="Cardaioli E."/>
            <person name="Iannotti N."/>
            <person name="Marturano G."/>
            <person name="Paoli F."/>
            <person name="Bruttini M."/>
            <person name="Carapelli A."/>
            <person name="Frati F."/>
            <person name="Nardi F."/>
        </authorList>
    </citation>
    <scope>NUCLEOTIDE SEQUENCE [LARGE SCALE GENOMIC DNA]</scope>
    <source>
        <strain evidence="6">DMR45628</strain>
    </source>
</reference>
<dbReference type="GO" id="GO:0005829">
    <property type="term" value="C:cytosol"/>
    <property type="evidence" value="ECO:0007669"/>
    <property type="project" value="TreeGrafter"/>
</dbReference>
<dbReference type="InterPro" id="IPR010044">
    <property type="entry name" value="MTAP"/>
</dbReference>
<comment type="catalytic activity">
    <reaction evidence="4">
        <text>a purine D-ribonucleoside + phosphate = a purine nucleobase + alpha-D-ribose 1-phosphate</text>
        <dbReference type="Rhea" id="RHEA:19805"/>
        <dbReference type="ChEBI" id="CHEBI:26386"/>
        <dbReference type="ChEBI" id="CHEBI:43474"/>
        <dbReference type="ChEBI" id="CHEBI:57720"/>
        <dbReference type="ChEBI" id="CHEBI:142355"/>
        <dbReference type="EC" id="2.4.2.1"/>
    </reaction>
</comment>
<evidence type="ECO:0000256" key="4">
    <source>
        <dbReference type="HAMAP-Rule" id="MF_03155"/>
    </source>
</evidence>
<dbReference type="GO" id="GO:0006166">
    <property type="term" value="P:purine ribonucleoside salvage"/>
    <property type="evidence" value="ECO:0007669"/>
    <property type="project" value="UniProtKB-UniRule"/>
</dbReference>
<dbReference type="Proteomes" id="UP001458880">
    <property type="component" value="Unassembled WGS sequence"/>
</dbReference>
<evidence type="ECO:0000259" key="5">
    <source>
        <dbReference type="Pfam" id="PF01048"/>
    </source>
</evidence>
<dbReference type="HAMAP" id="MF_01963">
    <property type="entry name" value="MTAP"/>
    <property type="match status" value="1"/>
</dbReference>
<dbReference type="EMBL" id="JASPKY010000080">
    <property type="protein sequence ID" value="KAK9738976.1"/>
    <property type="molecule type" value="Genomic_DNA"/>
</dbReference>
<evidence type="ECO:0000313" key="6">
    <source>
        <dbReference type="EMBL" id="KAK9738976.1"/>
    </source>
</evidence>
<keyword evidence="4" id="KW-0963">Cytoplasm</keyword>
<dbReference type="Gene3D" id="3.40.50.1580">
    <property type="entry name" value="Nucleoside phosphorylase domain"/>
    <property type="match status" value="1"/>
</dbReference>